<reference evidence="1 3" key="1">
    <citation type="journal article" date="2011" name="Nature">
        <title>The Medicago genome provides insight into the evolution of rhizobial symbioses.</title>
        <authorList>
            <person name="Young N.D."/>
            <person name="Debelle F."/>
            <person name="Oldroyd G.E."/>
            <person name="Geurts R."/>
            <person name="Cannon S.B."/>
            <person name="Udvardi M.K."/>
            <person name="Benedito V.A."/>
            <person name="Mayer K.F."/>
            <person name="Gouzy J."/>
            <person name="Schoof H."/>
            <person name="Van de Peer Y."/>
            <person name="Proost S."/>
            <person name="Cook D.R."/>
            <person name="Meyers B.C."/>
            <person name="Spannagl M."/>
            <person name="Cheung F."/>
            <person name="De Mita S."/>
            <person name="Krishnakumar V."/>
            <person name="Gundlach H."/>
            <person name="Zhou S."/>
            <person name="Mudge J."/>
            <person name="Bharti A.K."/>
            <person name="Murray J.D."/>
            <person name="Naoumkina M.A."/>
            <person name="Rosen B."/>
            <person name="Silverstein K.A."/>
            <person name="Tang H."/>
            <person name="Rombauts S."/>
            <person name="Zhao P.X."/>
            <person name="Zhou P."/>
            <person name="Barbe V."/>
            <person name="Bardou P."/>
            <person name="Bechner M."/>
            <person name="Bellec A."/>
            <person name="Berger A."/>
            <person name="Berges H."/>
            <person name="Bidwell S."/>
            <person name="Bisseling T."/>
            <person name="Choisne N."/>
            <person name="Couloux A."/>
            <person name="Denny R."/>
            <person name="Deshpande S."/>
            <person name="Dai X."/>
            <person name="Doyle J.J."/>
            <person name="Dudez A.M."/>
            <person name="Farmer A.D."/>
            <person name="Fouteau S."/>
            <person name="Franken C."/>
            <person name="Gibelin C."/>
            <person name="Gish J."/>
            <person name="Goldstein S."/>
            <person name="Gonzalez A.J."/>
            <person name="Green P.J."/>
            <person name="Hallab A."/>
            <person name="Hartog M."/>
            <person name="Hua A."/>
            <person name="Humphray S.J."/>
            <person name="Jeong D.H."/>
            <person name="Jing Y."/>
            <person name="Jocker A."/>
            <person name="Kenton S.M."/>
            <person name="Kim D.J."/>
            <person name="Klee K."/>
            <person name="Lai H."/>
            <person name="Lang C."/>
            <person name="Lin S."/>
            <person name="Macmil S.L."/>
            <person name="Magdelenat G."/>
            <person name="Matthews L."/>
            <person name="McCorrison J."/>
            <person name="Monaghan E.L."/>
            <person name="Mun J.H."/>
            <person name="Najar F.Z."/>
            <person name="Nicholson C."/>
            <person name="Noirot C."/>
            <person name="O'Bleness M."/>
            <person name="Paule C.R."/>
            <person name="Poulain J."/>
            <person name="Prion F."/>
            <person name="Qin B."/>
            <person name="Qu C."/>
            <person name="Retzel E.F."/>
            <person name="Riddle C."/>
            <person name="Sallet E."/>
            <person name="Samain S."/>
            <person name="Samson N."/>
            <person name="Sanders I."/>
            <person name="Saurat O."/>
            <person name="Scarpelli C."/>
            <person name="Schiex T."/>
            <person name="Segurens B."/>
            <person name="Severin A.J."/>
            <person name="Sherrier D.J."/>
            <person name="Shi R."/>
            <person name="Sims S."/>
            <person name="Singer S.R."/>
            <person name="Sinharoy S."/>
            <person name="Sterck L."/>
            <person name="Viollet A."/>
            <person name="Wang B.B."/>
            <person name="Wang K."/>
            <person name="Wang M."/>
            <person name="Wang X."/>
            <person name="Warfsmann J."/>
            <person name="Weissenbach J."/>
            <person name="White D.D."/>
            <person name="White J.D."/>
            <person name="Wiley G.B."/>
            <person name="Wincker P."/>
            <person name="Xing Y."/>
            <person name="Yang L."/>
            <person name="Yao Z."/>
            <person name="Ying F."/>
            <person name="Zhai J."/>
            <person name="Zhou L."/>
            <person name="Zuber A."/>
            <person name="Denarie J."/>
            <person name="Dixon R.A."/>
            <person name="May G.D."/>
            <person name="Schwartz D.C."/>
            <person name="Rogers J."/>
            <person name="Quetier F."/>
            <person name="Town C.D."/>
            <person name="Roe B.A."/>
        </authorList>
    </citation>
    <scope>NUCLEOTIDE SEQUENCE [LARGE SCALE GENOMIC DNA]</scope>
    <source>
        <strain evidence="1">A17</strain>
        <strain evidence="2 3">cv. Jemalong A17</strain>
    </source>
</reference>
<evidence type="ECO:0000313" key="3">
    <source>
        <dbReference type="Proteomes" id="UP000002051"/>
    </source>
</evidence>
<accession>G7KN43</accession>
<proteinExistence type="predicted"/>
<dbReference type="EnsemblPlants" id="AES76702">
    <property type="protein sequence ID" value="AES76702"/>
    <property type="gene ID" value="MTR_6g084460"/>
</dbReference>
<dbReference type="PaxDb" id="3880-AES76702"/>
<dbReference type="EMBL" id="CM001222">
    <property type="protein sequence ID" value="AES76702.1"/>
    <property type="molecule type" value="Genomic_DNA"/>
</dbReference>
<name>G7KN43_MEDTR</name>
<dbReference type="HOGENOM" id="CLU_1996031_0_0_1"/>
<sequence>MNVLYWNIRGIDNFATKIALRNLFLSHKPVIIFIVEPMILNMFPRGIGIILELFTTEFMGTLGKDISSTVLSVSDQCITLQISYHQSLVYEEKLHVVLQATEKSIYYWYCVQSFTWSIGFCCEEL</sequence>
<dbReference type="AlphaFoldDB" id="G7KN43"/>
<organism evidence="1 3">
    <name type="scientific">Medicago truncatula</name>
    <name type="common">Barrel medic</name>
    <name type="synonym">Medicago tribuloides</name>
    <dbReference type="NCBI Taxonomy" id="3880"/>
    <lineage>
        <taxon>Eukaryota</taxon>
        <taxon>Viridiplantae</taxon>
        <taxon>Streptophyta</taxon>
        <taxon>Embryophyta</taxon>
        <taxon>Tracheophyta</taxon>
        <taxon>Spermatophyta</taxon>
        <taxon>Magnoliopsida</taxon>
        <taxon>eudicotyledons</taxon>
        <taxon>Gunneridae</taxon>
        <taxon>Pentapetalae</taxon>
        <taxon>rosids</taxon>
        <taxon>fabids</taxon>
        <taxon>Fabales</taxon>
        <taxon>Fabaceae</taxon>
        <taxon>Papilionoideae</taxon>
        <taxon>50 kb inversion clade</taxon>
        <taxon>NPAAA clade</taxon>
        <taxon>Hologalegina</taxon>
        <taxon>IRL clade</taxon>
        <taxon>Trifolieae</taxon>
        <taxon>Medicago</taxon>
    </lineage>
</organism>
<keyword evidence="3" id="KW-1185">Reference proteome</keyword>
<dbReference type="Proteomes" id="UP000002051">
    <property type="component" value="Chromosome 6"/>
</dbReference>
<reference evidence="2" key="3">
    <citation type="submission" date="2015-04" db="UniProtKB">
        <authorList>
            <consortium name="EnsemblPlants"/>
        </authorList>
    </citation>
    <scope>IDENTIFICATION</scope>
    <source>
        <strain evidence="2">cv. Jemalong A17</strain>
    </source>
</reference>
<protein>
    <submittedName>
        <fullName evidence="1 2">Uncharacterized protein</fullName>
    </submittedName>
</protein>
<reference evidence="1 3" key="2">
    <citation type="journal article" date="2014" name="BMC Genomics">
        <title>An improved genome release (version Mt4.0) for the model legume Medicago truncatula.</title>
        <authorList>
            <person name="Tang H."/>
            <person name="Krishnakumar V."/>
            <person name="Bidwell S."/>
            <person name="Rosen B."/>
            <person name="Chan A."/>
            <person name="Zhou S."/>
            <person name="Gentzbittel L."/>
            <person name="Childs K.L."/>
            <person name="Yandell M."/>
            <person name="Gundlach H."/>
            <person name="Mayer K.F."/>
            <person name="Schwartz D.C."/>
            <person name="Town C.D."/>
        </authorList>
    </citation>
    <scope>GENOME REANNOTATION</scope>
    <source>
        <strain evidence="2 3">cv. Jemalong A17</strain>
    </source>
</reference>
<gene>
    <name evidence="1" type="ordered locus">MTR_6g084460</name>
</gene>
<evidence type="ECO:0000313" key="2">
    <source>
        <dbReference type="EnsemblPlants" id="AES76702"/>
    </source>
</evidence>
<evidence type="ECO:0000313" key="1">
    <source>
        <dbReference type="EMBL" id="AES76702.1"/>
    </source>
</evidence>